<keyword evidence="2" id="KW-1185">Reference proteome</keyword>
<dbReference type="Proteomes" id="UP001140066">
    <property type="component" value="Unassembled WGS sequence"/>
</dbReference>
<comment type="caution">
    <text evidence="1">The sequence shown here is derived from an EMBL/GenBank/DDBJ whole genome shotgun (WGS) entry which is preliminary data.</text>
</comment>
<name>A0ACC1JVQ0_9FUNG</name>
<gene>
    <name evidence="1" type="ORF">GGI18_005619</name>
</gene>
<evidence type="ECO:0000313" key="2">
    <source>
        <dbReference type="Proteomes" id="UP001140066"/>
    </source>
</evidence>
<reference evidence="1" key="1">
    <citation type="submission" date="2022-07" db="EMBL/GenBank/DDBJ databases">
        <title>Phylogenomic reconstructions and comparative analyses of Kickxellomycotina fungi.</title>
        <authorList>
            <person name="Reynolds N.K."/>
            <person name="Stajich J.E."/>
            <person name="Barry K."/>
            <person name="Grigoriev I.V."/>
            <person name="Crous P."/>
            <person name="Smith M.E."/>
        </authorList>
    </citation>
    <scope>NUCLEOTIDE SEQUENCE</scope>
    <source>
        <strain evidence="1">BCRC 34191</strain>
    </source>
</reference>
<evidence type="ECO:0000313" key="1">
    <source>
        <dbReference type="EMBL" id="KAJ2768294.1"/>
    </source>
</evidence>
<accession>A0ACC1JVQ0</accession>
<sequence>MTQLLSTSEPEQRPLWTPKDVTATGTFRFKQFVNSKRGLSLETYDDLYAWSVTDIESFWADVWEFTGTVSSEQYTQILESEKAMDQIPKWFIGSKLNYAENVLQGMSDCQRVAIYSAGEGRTVDSLTFSQLYEKVRLCASAMRKAGLAPGDRVAGYIPNVAEAVVAFLAAASIGAIWSSTSTDFGTTA</sequence>
<protein>
    <submittedName>
        <fullName evidence="1">Uncharacterized protein</fullName>
    </submittedName>
</protein>
<feature type="non-terminal residue" evidence="1">
    <location>
        <position position="188"/>
    </location>
</feature>
<proteinExistence type="predicted"/>
<organism evidence="1 2">
    <name type="scientific">Coemansia linderi</name>
    <dbReference type="NCBI Taxonomy" id="2663919"/>
    <lineage>
        <taxon>Eukaryota</taxon>
        <taxon>Fungi</taxon>
        <taxon>Fungi incertae sedis</taxon>
        <taxon>Zoopagomycota</taxon>
        <taxon>Kickxellomycotina</taxon>
        <taxon>Kickxellomycetes</taxon>
        <taxon>Kickxellales</taxon>
        <taxon>Kickxellaceae</taxon>
        <taxon>Coemansia</taxon>
    </lineage>
</organism>
<dbReference type="EMBL" id="JANBUK010003254">
    <property type="protein sequence ID" value="KAJ2768294.1"/>
    <property type="molecule type" value="Genomic_DNA"/>
</dbReference>